<dbReference type="EMBL" id="CP033219">
    <property type="protein sequence ID" value="AZV79941.1"/>
    <property type="molecule type" value="Genomic_DNA"/>
</dbReference>
<protein>
    <submittedName>
        <fullName evidence="2">Glutathione S-transferase</fullName>
    </submittedName>
</protein>
<feature type="domain" description="GST N-terminal" evidence="1">
    <location>
        <begin position="1"/>
        <end position="82"/>
    </location>
</feature>
<dbReference type="InterPro" id="IPR036249">
    <property type="entry name" value="Thioredoxin-like_sf"/>
</dbReference>
<dbReference type="AlphaFoldDB" id="A0A3T0N7J6"/>
<dbReference type="GO" id="GO:0016740">
    <property type="term" value="F:transferase activity"/>
    <property type="evidence" value="ECO:0007669"/>
    <property type="project" value="UniProtKB-KW"/>
</dbReference>
<dbReference type="Gene3D" id="1.20.1050.10">
    <property type="match status" value="1"/>
</dbReference>
<evidence type="ECO:0000313" key="3">
    <source>
        <dbReference type="Proteomes" id="UP000283063"/>
    </source>
</evidence>
<dbReference type="SUPFAM" id="SSF52833">
    <property type="entry name" value="Thioredoxin-like"/>
    <property type="match status" value="1"/>
</dbReference>
<sequence length="200" mass="21894">MKLIYAPTSPFVRKVMVLLHETGQLDAVEIQAVHTTPLAPASEVRASNPLAKIPALERADGPTLYDSRVICAYLDDRFDGGLYAGGWDSKVLEATADGIMEAAVLATYEQRLRAEDMQSPEWIAAQMGKVLGACTALNARWMSHLKGPLDIGHIAVSCALAYVDFRHPNSNWRHGNESLSDWFAEFESRPSMLATRPPAG</sequence>
<dbReference type="SUPFAM" id="SSF47616">
    <property type="entry name" value="GST C-terminal domain-like"/>
    <property type="match status" value="1"/>
</dbReference>
<dbReference type="Pfam" id="PF13410">
    <property type="entry name" value="GST_C_2"/>
    <property type="match status" value="1"/>
</dbReference>
<dbReference type="InterPro" id="IPR036282">
    <property type="entry name" value="Glutathione-S-Trfase_C_sf"/>
</dbReference>
<dbReference type="Pfam" id="PF13417">
    <property type="entry name" value="GST_N_3"/>
    <property type="match status" value="1"/>
</dbReference>
<dbReference type="OrthoDB" id="9795329at2"/>
<dbReference type="KEGG" id="sedi:EBB79_20015"/>
<gene>
    <name evidence="2" type="ORF">EBB79_20015</name>
</gene>
<keyword evidence="3" id="KW-1185">Reference proteome</keyword>
<evidence type="ECO:0000313" key="2">
    <source>
        <dbReference type="EMBL" id="AZV79941.1"/>
    </source>
</evidence>
<keyword evidence="2" id="KW-0808">Transferase</keyword>
<dbReference type="InterPro" id="IPR004045">
    <property type="entry name" value="Glutathione_S-Trfase_N"/>
</dbReference>
<dbReference type="Gene3D" id="3.40.30.10">
    <property type="entry name" value="Glutaredoxin"/>
    <property type="match status" value="1"/>
</dbReference>
<reference evidence="2 3" key="1">
    <citation type="submission" date="2018-10" db="EMBL/GenBank/DDBJ databases">
        <title>Parasedimentitalea marina sp. nov., a psychrophilic bacterium isolated from deep seawater of the New Britain Trench.</title>
        <authorList>
            <person name="Cao J."/>
        </authorList>
    </citation>
    <scope>NUCLEOTIDE SEQUENCE [LARGE SCALE GENOMIC DNA]</scope>
    <source>
        <strain evidence="2 3">W43</strain>
    </source>
</reference>
<dbReference type="RefSeq" id="WP_127750527.1">
    <property type="nucleotide sequence ID" value="NZ_CP033219.1"/>
</dbReference>
<dbReference type="Proteomes" id="UP000283063">
    <property type="component" value="Chromosome"/>
</dbReference>
<dbReference type="PROSITE" id="PS50404">
    <property type="entry name" value="GST_NTER"/>
    <property type="match status" value="1"/>
</dbReference>
<organism evidence="2 3">
    <name type="scientific">Parasedimentitalea marina</name>
    <dbReference type="NCBI Taxonomy" id="2483033"/>
    <lineage>
        <taxon>Bacteria</taxon>
        <taxon>Pseudomonadati</taxon>
        <taxon>Pseudomonadota</taxon>
        <taxon>Alphaproteobacteria</taxon>
        <taxon>Rhodobacterales</taxon>
        <taxon>Paracoccaceae</taxon>
        <taxon>Parasedimentitalea</taxon>
    </lineage>
</organism>
<dbReference type="CDD" id="cd03049">
    <property type="entry name" value="GST_N_3"/>
    <property type="match status" value="1"/>
</dbReference>
<name>A0A3T0N7J6_9RHOB</name>
<evidence type="ECO:0000259" key="1">
    <source>
        <dbReference type="PROSITE" id="PS50404"/>
    </source>
</evidence>
<proteinExistence type="predicted"/>
<dbReference type="CDD" id="cd03205">
    <property type="entry name" value="GST_C_6"/>
    <property type="match status" value="1"/>
</dbReference>
<accession>A0A3T0N7J6</accession>